<dbReference type="Proteomes" id="UP000799757">
    <property type="component" value="Unassembled WGS sequence"/>
</dbReference>
<protein>
    <submittedName>
        <fullName evidence="2">HET-domain-containing protein</fullName>
    </submittedName>
</protein>
<dbReference type="InterPro" id="IPR010730">
    <property type="entry name" value="HET"/>
</dbReference>
<dbReference type="InterPro" id="IPR052895">
    <property type="entry name" value="HetReg/Transcr_Mod"/>
</dbReference>
<dbReference type="Pfam" id="PF06985">
    <property type="entry name" value="HET"/>
    <property type="match status" value="1"/>
</dbReference>
<sequence>MLTLYQSYQLPPNSKCIRVLDILPIPASASNSDSEPIKCKLRIINLDDCPRFTALSYVWGTYAPISHFIICDNVKVNITSNCHSALRHLRKKLGKLTIWLDSVCINQDDQNEKLRQIPLMGGIYSIAESVYAWLGDGTAETDRAMAYMANAGQYTTFKDLEELLSKDWITRLWTYQEILLASNPIV</sequence>
<organism evidence="2 3">
    <name type="scientific">Melanomma pulvis-pyrius CBS 109.77</name>
    <dbReference type="NCBI Taxonomy" id="1314802"/>
    <lineage>
        <taxon>Eukaryota</taxon>
        <taxon>Fungi</taxon>
        <taxon>Dikarya</taxon>
        <taxon>Ascomycota</taxon>
        <taxon>Pezizomycotina</taxon>
        <taxon>Dothideomycetes</taxon>
        <taxon>Pleosporomycetidae</taxon>
        <taxon>Pleosporales</taxon>
        <taxon>Melanommataceae</taxon>
        <taxon>Melanomma</taxon>
    </lineage>
</organism>
<feature type="non-terminal residue" evidence="2">
    <location>
        <position position="186"/>
    </location>
</feature>
<keyword evidence="3" id="KW-1185">Reference proteome</keyword>
<evidence type="ECO:0000259" key="1">
    <source>
        <dbReference type="Pfam" id="PF06985"/>
    </source>
</evidence>
<reference evidence="2" key="1">
    <citation type="journal article" date="2020" name="Stud. Mycol.">
        <title>101 Dothideomycetes genomes: a test case for predicting lifestyles and emergence of pathogens.</title>
        <authorList>
            <person name="Haridas S."/>
            <person name="Albert R."/>
            <person name="Binder M."/>
            <person name="Bloem J."/>
            <person name="Labutti K."/>
            <person name="Salamov A."/>
            <person name="Andreopoulos B."/>
            <person name="Baker S."/>
            <person name="Barry K."/>
            <person name="Bills G."/>
            <person name="Bluhm B."/>
            <person name="Cannon C."/>
            <person name="Castanera R."/>
            <person name="Culley D."/>
            <person name="Daum C."/>
            <person name="Ezra D."/>
            <person name="Gonzalez J."/>
            <person name="Henrissat B."/>
            <person name="Kuo A."/>
            <person name="Liang C."/>
            <person name="Lipzen A."/>
            <person name="Lutzoni F."/>
            <person name="Magnuson J."/>
            <person name="Mondo S."/>
            <person name="Nolan M."/>
            <person name="Ohm R."/>
            <person name="Pangilinan J."/>
            <person name="Park H.-J."/>
            <person name="Ramirez L."/>
            <person name="Alfaro M."/>
            <person name="Sun H."/>
            <person name="Tritt A."/>
            <person name="Yoshinaga Y."/>
            <person name="Zwiers L.-H."/>
            <person name="Turgeon B."/>
            <person name="Goodwin S."/>
            <person name="Spatafora J."/>
            <person name="Crous P."/>
            <person name="Grigoriev I."/>
        </authorList>
    </citation>
    <scope>NUCLEOTIDE SEQUENCE</scope>
    <source>
        <strain evidence="2">CBS 109.77</strain>
    </source>
</reference>
<dbReference type="PANTHER" id="PTHR24148:SF64">
    <property type="entry name" value="HETEROKARYON INCOMPATIBILITY DOMAIN-CONTAINING PROTEIN"/>
    <property type="match status" value="1"/>
</dbReference>
<accession>A0A6A6X9G5</accession>
<name>A0A6A6X9G5_9PLEO</name>
<feature type="domain" description="Heterokaryon incompatibility" evidence="1">
    <location>
        <begin position="52"/>
        <end position="177"/>
    </location>
</feature>
<dbReference type="AlphaFoldDB" id="A0A6A6X9G5"/>
<gene>
    <name evidence="2" type="ORF">K505DRAFT_245645</name>
</gene>
<dbReference type="OrthoDB" id="2157530at2759"/>
<proteinExistence type="predicted"/>
<evidence type="ECO:0000313" key="3">
    <source>
        <dbReference type="Proteomes" id="UP000799757"/>
    </source>
</evidence>
<evidence type="ECO:0000313" key="2">
    <source>
        <dbReference type="EMBL" id="KAF2792901.1"/>
    </source>
</evidence>
<dbReference type="PANTHER" id="PTHR24148">
    <property type="entry name" value="ANKYRIN REPEAT DOMAIN-CONTAINING PROTEIN 39 HOMOLOG-RELATED"/>
    <property type="match status" value="1"/>
</dbReference>
<dbReference type="EMBL" id="MU001950">
    <property type="protein sequence ID" value="KAF2792901.1"/>
    <property type="molecule type" value="Genomic_DNA"/>
</dbReference>